<dbReference type="InterPro" id="IPR002401">
    <property type="entry name" value="Cyt_P450_E_grp-I"/>
</dbReference>
<evidence type="ECO:0000313" key="8">
    <source>
        <dbReference type="EMBL" id="PRQ50681.1"/>
    </source>
</evidence>
<keyword evidence="6" id="KW-0503">Monooxygenase</keyword>
<dbReference type="PRINTS" id="PR00385">
    <property type="entry name" value="P450"/>
</dbReference>
<dbReference type="InterPro" id="IPR001128">
    <property type="entry name" value="Cyt_P450"/>
</dbReference>
<dbReference type="GO" id="GO:0020037">
    <property type="term" value="F:heme binding"/>
    <property type="evidence" value="ECO:0007669"/>
    <property type="project" value="InterPro"/>
</dbReference>
<evidence type="ECO:0000256" key="4">
    <source>
        <dbReference type="ARBA" id="ARBA00023002"/>
    </source>
</evidence>
<name>A0A2P6RW79_ROSCH</name>
<dbReference type="Pfam" id="PF00067">
    <property type="entry name" value="p450"/>
    <property type="match status" value="1"/>
</dbReference>
<keyword evidence="9" id="KW-1185">Reference proteome</keyword>
<dbReference type="PANTHER" id="PTHR47947">
    <property type="entry name" value="CYTOCHROME P450 82C3-RELATED"/>
    <property type="match status" value="1"/>
</dbReference>
<dbReference type="OMA" id="MEFRDIM"/>
<keyword evidence="4 8" id="KW-0560">Oxidoreductase</keyword>
<keyword evidence="5 7" id="KW-0408">Iron</keyword>
<dbReference type="GO" id="GO:0005506">
    <property type="term" value="F:iron ion binding"/>
    <property type="evidence" value="ECO:0007669"/>
    <property type="project" value="InterPro"/>
</dbReference>
<evidence type="ECO:0000256" key="6">
    <source>
        <dbReference type="ARBA" id="ARBA00023033"/>
    </source>
</evidence>
<dbReference type="OrthoDB" id="1155904at2759"/>
<dbReference type="InterPro" id="IPR036396">
    <property type="entry name" value="Cyt_P450_sf"/>
</dbReference>
<evidence type="ECO:0000256" key="1">
    <source>
        <dbReference type="ARBA" id="ARBA00010617"/>
    </source>
</evidence>
<dbReference type="AlphaFoldDB" id="A0A2P6RW79"/>
<proteinExistence type="inferred from homology"/>
<evidence type="ECO:0000256" key="5">
    <source>
        <dbReference type="ARBA" id="ARBA00023004"/>
    </source>
</evidence>
<dbReference type="PRINTS" id="PR00463">
    <property type="entry name" value="EP450I"/>
</dbReference>
<sequence length="519" mass="59697">MEEYYFWFMSLGFFFILLVSKFTTQKYYWASNHRKVLPPSPPSIPIIGHLHLLRNKKEPLHRTFHKLSKKYGQVLFLRLGVRNLLVISSPSAVEECFTKNDVIFANRPRSLAGKHLNYNYKSLLWAPYGDYWRTLRRLTTLELFSAKQLTMLMNFRKEEVRVLLKELFEDCGGSTSGNWAKVELRPRLKKLSFNVMMKMIAGKRYYSEDGAEEEASSFRELIKELKEIHGISNLNDFFPVLQVVDFQGVEKRMMKLMKKMDRFFQNLIDEHRRVRSDGVCIESKPTLIDIMLSLQQTDPEFYTDETMKGVITSIIRAGTESASTAVEWSMSVLLNHPDEMKKARAEIEANVGLERPLDEADLPKLEYLQKIYTEAIRLYPPAPLLVPRESSEECTINGFHVPRGTQLLVNAWSIHRDPELWENPTEFMPYRFGSGKTGGTEGFKMIPFGVGRRACSGAPLGKRLMGLILGALIQCFEWEKIDGKEIDMAEGLGQAMAKAEPFEALCKPRQDTISFLSTL</sequence>
<reference evidence="8 9" key="1">
    <citation type="journal article" date="2018" name="Nat. Genet.">
        <title>The Rosa genome provides new insights in the design of modern roses.</title>
        <authorList>
            <person name="Bendahmane M."/>
        </authorList>
    </citation>
    <scope>NUCLEOTIDE SEQUENCE [LARGE SCALE GENOMIC DNA]</scope>
    <source>
        <strain evidence="9">cv. Old Blush</strain>
    </source>
</reference>
<protein>
    <submittedName>
        <fullName evidence="8">Putative oxidoreductase</fullName>
        <ecNumber evidence="8">1.14.13.-</ecNumber>
    </submittedName>
</protein>
<comment type="cofactor">
    <cofactor evidence="7">
        <name>heme</name>
        <dbReference type="ChEBI" id="CHEBI:30413"/>
    </cofactor>
</comment>
<accession>A0A2P6RW79</accession>
<keyword evidence="2 7" id="KW-0349">Heme</keyword>
<comment type="similarity">
    <text evidence="1">Belongs to the cytochrome P450 family.</text>
</comment>
<dbReference type="Proteomes" id="UP000238479">
    <property type="component" value="Chromosome 2"/>
</dbReference>
<feature type="binding site" description="axial binding residue" evidence="7">
    <location>
        <position position="455"/>
    </location>
    <ligand>
        <name>heme</name>
        <dbReference type="ChEBI" id="CHEBI:30413"/>
    </ligand>
    <ligandPart>
        <name>Fe</name>
        <dbReference type="ChEBI" id="CHEBI:18248"/>
    </ligandPart>
</feature>
<organism evidence="8 9">
    <name type="scientific">Rosa chinensis</name>
    <name type="common">China rose</name>
    <dbReference type="NCBI Taxonomy" id="74649"/>
    <lineage>
        <taxon>Eukaryota</taxon>
        <taxon>Viridiplantae</taxon>
        <taxon>Streptophyta</taxon>
        <taxon>Embryophyta</taxon>
        <taxon>Tracheophyta</taxon>
        <taxon>Spermatophyta</taxon>
        <taxon>Magnoliopsida</taxon>
        <taxon>eudicotyledons</taxon>
        <taxon>Gunneridae</taxon>
        <taxon>Pentapetalae</taxon>
        <taxon>rosids</taxon>
        <taxon>fabids</taxon>
        <taxon>Rosales</taxon>
        <taxon>Rosaceae</taxon>
        <taxon>Rosoideae</taxon>
        <taxon>Rosoideae incertae sedis</taxon>
        <taxon>Rosa</taxon>
    </lineage>
</organism>
<gene>
    <name evidence="8" type="ORF">RchiOBHm_Chr2g0135981</name>
</gene>
<comment type="caution">
    <text evidence="8">The sequence shown here is derived from an EMBL/GenBank/DDBJ whole genome shotgun (WGS) entry which is preliminary data.</text>
</comment>
<dbReference type="PANTHER" id="PTHR47947:SF20">
    <property type="entry name" value="CYTOCHROME P450 FAMILY PROTEIN"/>
    <property type="match status" value="1"/>
</dbReference>
<dbReference type="Gene3D" id="1.10.630.10">
    <property type="entry name" value="Cytochrome P450"/>
    <property type="match status" value="1"/>
</dbReference>
<dbReference type="InterPro" id="IPR050651">
    <property type="entry name" value="Plant_Cytochrome_P450_Monoox"/>
</dbReference>
<evidence type="ECO:0000313" key="9">
    <source>
        <dbReference type="Proteomes" id="UP000238479"/>
    </source>
</evidence>
<dbReference type="SUPFAM" id="SSF48264">
    <property type="entry name" value="Cytochrome P450"/>
    <property type="match status" value="1"/>
</dbReference>
<dbReference type="STRING" id="74649.A0A2P6RW79"/>
<dbReference type="GO" id="GO:0004497">
    <property type="term" value="F:monooxygenase activity"/>
    <property type="evidence" value="ECO:0007669"/>
    <property type="project" value="UniProtKB-KW"/>
</dbReference>
<dbReference type="EC" id="1.14.13.-" evidence="8"/>
<evidence type="ECO:0000256" key="3">
    <source>
        <dbReference type="ARBA" id="ARBA00022723"/>
    </source>
</evidence>
<dbReference type="EMBL" id="PDCK01000040">
    <property type="protein sequence ID" value="PRQ50681.1"/>
    <property type="molecule type" value="Genomic_DNA"/>
</dbReference>
<dbReference type="GO" id="GO:0016705">
    <property type="term" value="F:oxidoreductase activity, acting on paired donors, with incorporation or reduction of molecular oxygen"/>
    <property type="evidence" value="ECO:0007669"/>
    <property type="project" value="InterPro"/>
</dbReference>
<keyword evidence="3 7" id="KW-0479">Metal-binding</keyword>
<dbReference type="Gramene" id="PRQ50681">
    <property type="protein sequence ID" value="PRQ50681"/>
    <property type="gene ID" value="RchiOBHm_Chr2g0135981"/>
</dbReference>
<dbReference type="FunFam" id="1.10.630.10:FF:000081">
    <property type="entry name" value="Cytochrome P450 CYP81N5"/>
    <property type="match status" value="1"/>
</dbReference>
<dbReference type="CDD" id="cd20653">
    <property type="entry name" value="CYP81"/>
    <property type="match status" value="1"/>
</dbReference>
<evidence type="ECO:0000256" key="7">
    <source>
        <dbReference type="PIRSR" id="PIRSR602401-1"/>
    </source>
</evidence>
<evidence type="ECO:0000256" key="2">
    <source>
        <dbReference type="ARBA" id="ARBA00022617"/>
    </source>
</evidence>